<dbReference type="GO" id="GO:0004523">
    <property type="term" value="F:RNA-DNA hybrid ribonuclease activity"/>
    <property type="evidence" value="ECO:0007669"/>
    <property type="project" value="InterPro"/>
</dbReference>
<gene>
    <name evidence="2" type="ORF">AVEN_233285_1</name>
</gene>
<comment type="caution">
    <text evidence="2">The sequence shown here is derived from an EMBL/GenBank/DDBJ whole genome shotgun (WGS) entry which is preliminary data.</text>
</comment>
<feature type="domain" description="RNase H type-1" evidence="1">
    <location>
        <begin position="1"/>
        <end position="54"/>
    </location>
</feature>
<dbReference type="SUPFAM" id="SSF53098">
    <property type="entry name" value="Ribonuclease H-like"/>
    <property type="match status" value="1"/>
</dbReference>
<dbReference type="Pfam" id="PF00075">
    <property type="entry name" value="RNase_H"/>
    <property type="match status" value="1"/>
</dbReference>
<dbReference type="EMBL" id="BGPR01020996">
    <property type="protein sequence ID" value="GBN85865.1"/>
    <property type="molecule type" value="Genomic_DNA"/>
</dbReference>
<evidence type="ECO:0000259" key="1">
    <source>
        <dbReference type="PROSITE" id="PS50879"/>
    </source>
</evidence>
<dbReference type="Proteomes" id="UP000499080">
    <property type="component" value="Unassembled WGS sequence"/>
</dbReference>
<sequence length="164" mass="18819">MSVLMVLQNYQLKNNAIQATRRLLDDSVSLHWVKAHIGVASNEAADRAAKEATQKEGIDVHLGIPERTLKRVLKSQLMAHWQRDWDSREEGVKGLFTRNLFPTALRTRCISNPYDIQMATNHGLSPQYLRRFNLRDCSCRCGEDQHDDVLHFVAKISFCFHSTV</sequence>
<organism evidence="2 3">
    <name type="scientific">Araneus ventricosus</name>
    <name type="common">Orbweaver spider</name>
    <name type="synonym">Epeira ventricosa</name>
    <dbReference type="NCBI Taxonomy" id="182803"/>
    <lineage>
        <taxon>Eukaryota</taxon>
        <taxon>Metazoa</taxon>
        <taxon>Ecdysozoa</taxon>
        <taxon>Arthropoda</taxon>
        <taxon>Chelicerata</taxon>
        <taxon>Arachnida</taxon>
        <taxon>Araneae</taxon>
        <taxon>Araneomorphae</taxon>
        <taxon>Entelegynae</taxon>
        <taxon>Araneoidea</taxon>
        <taxon>Araneidae</taxon>
        <taxon>Araneus</taxon>
    </lineage>
</organism>
<name>A0A4Y2SF35_ARAVE</name>
<reference evidence="2 3" key="1">
    <citation type="journal article" date="2019" name="Sci. Rep.">
        <title>Orb-weaving spider Araneus ventricosus genome elucidates the spidroin gene catalogue.</title>
        <authorList>
            <person name="Kono N."/>
            <person name="Nakamura H."/>
            <person name="Ohtoshi R."/>
            <person name="Moran D.A.P."/>
            <person name="Shinohara A."/>
            <person name="Yoshida Y."/>
            <person name="Fujiwara M."/>
            <person name="Mori M."/>
            <person name="Tomita M."/>
            <person name="Arakawa K."/>
        </authorList>
    </citation>
    <scope>NUCLEOTIDE SEQUENCE [LARGE SCALE GENOMIC DNA]</scope>
</reference>
<dbReference type="OrthoDB" id="6775274at2759"/>
<dbReference type="Gene3D" id="3.30.420.10">
    <property type="entry name" value="Ribonuclease H-like superfamily/Ribonuclease H"/>
    <property type="match status" value="1"/>
</dbReference>
<proteinExistence type="predicted"/>
<protein>
    <recommendedName>
        <fullName evidence="1">RNase H type-1 domain-containing protein</fullName>
    </recommendedName>
</protein>
<dbReference type="GO" id="GO:0003676">
    <property type="term" value="F:nucleic acid binding"/>
    <property type="evidence" value="ECO:0007669"/>
    <property type="project" value="InterPro"/>
</dbReference>
<dbReference type="PROSITE" id="PS50879">
    <property type="entry name" value="RNASE_H_1"/>
    <property type="match status" value="1"/>
</dbReference>
<evidence type="ECO:0000313" key="2">
    <source>
        <dbReference type="EMBL" id="GBN85865.1"/>
    </source>
</evidence>
<dbReference type="InterPro" id="IPR036397">
    <property type="entry name" value="RNaseH_sf"/>
</dbReference>
<accession>A0A4Y2SF35</accession>
<dbReference type="InterPro" id="IPR012337">
    <property type="entry name" value="RNaseH-like_sf"/>
</dbReference>
<evidence type="ECO:0000313" key="3">
    <source>
        <dbReference type="Proteomes" id="UP000499080"/>
    </source>
</evidence>
<dbReference type="InterPro" id="IPR002156">
    <property type="entry name" value="RNaseH_domain"/>
</dbReference>
<keyword evidence="3" id="KW-1185">Reference proteome</keyword>
<dbReference type="AlphaFoldDB" id="A0A4Y2SF35"/>